<proteinExistence type="predicted"/>
<comment type="caution">
    <text evidence="2">The sequence shown here is derived from an EMBL/GenBank/DDBJ whole genome shotgun (WGS) entry which is preliminary data.</text>
</comment>
<dbReference type="PANTHER" id="PTHR34775">
    <property type="entry name" value="TRANSMEMBRANE PROTEIN"/>
    <property type="match status" value="1"/>
</dbReference>
<feature type="compositionally biased region" description="Basic and acidic residues" evidence="1">
    <location>
        <begin position="288"/>
        <end position="301"/>
    </location>
</feature>
<dbReference type="OrthoDB" id="1226116at2759"/>
<feature type="region of interest" description="Disordered" evidence="1">
    <location>
        <begin position="108"/>
        <end position="172"/>
    </location>
</feature>
<feature type="compositionally biased region" description="Basic and acidic residues" evidence="1">
    <location>
        <begin position="247"/>
        <end position="260"/>
    </location>
</feature>
<feature type="compositionally biased region" description="Basic residues" evidence="1">
    <location>
        <begin position="483"/>
        <end position="494"/>
    </location>
</feature>
<protein>
    <submittedName>
        <fullName evidence="2">Uncharacterized protein</fullName>
    </submittedName>
</protein>
<organism evidence="2 3">
    <name type="scientific">Morella rubra</name>
    <name type="common">Chinese bayberry</name>
    <dbReference type="NCBI Taxonomy" id="262757"/>
    <lineage>
        <taxon>Eukaryota</taxon>
        <taxon>Viridiplantae</taxon>
        <taxon>Streptophyta</taxon>
        <taxon>Embryophyta</taxon>
        <taxon>Tracheophyta</taxon>
        <taxon>Spermatophyta</taxon>
        <taxon>Magnoliopsida</taxon>
        <taxon>eudicotyledons</taxon>
        <taxon>Gunneridae</taxon>
        <taxon>Pentapetalae</taxon>
        <taxon>rosids</taxon>
        <taxon>fabids</taxon>
        <taxon>Fagales</taxon>
        <taxon>Myricaceae</taxon>
        <taxon>Morella</taxon>
    </lineage>
</organism>
<feature type="compositionally biased region" description="Basic and acidic residues" evidence="1">
    <location>
        <begin position="108"/>
        <end position="129"/>
    </location>
</feature>
<dbReference type="Proteomes" id="UP000516437">
    <property type="component" value="Chromosome 7"/>
</dbReference>
<evidence type="ECO:0000313" key="3">
    <source>
        <dbReference type="Proteomes" id="UP000516437"/>
    </source>
</evidence>
<gene>
    <name evidence="2" type="ORF">CJ030_MR7G007746</name>
</gene>
<feature type="compositionally biased region" description="Acidic residues" evidence="1">
    <location>
        <begin position="146"/>
        <end position="157"/>
    </location>
</feature>
<feature type="region of interest" description="Disordered" evidence="1">
    <location>
        <begin position="403"/>
        <end position="494"/>
    </location>
</feature>
<evidence type="ECO:0000313" key="2">
    <source>
        <dbReference type="EMBL" id="KAB1208604.1"/>
    </source>
</evidence>
<dbReference type="PANTHER" id="PTHR34775:SF4">
    <property type="entry name" value="TRANSMEMBRANE PROTEIN"/>
    <property type="match status" value="1"/>
</dbReference>
<accession>A0A6A1V710</accession>
<dbReference type="AlphaFoldDB" id="A0A6A1V710"/>
<dbReference type="EMBL" id="RXIC02000025">
    <property type="protein sequence ID" value="KAB1208604.1"/>
    <property type="molecule type" value="Genomic_DNA"/>
</dbReference>
<keyword evidence="3" id="KW-1185">Reference proteome</keyword>
<evidence type="ECO:0000256" key="1">
    <source>
        <dbReference type="SAM" id="MobiDB-lite"/>
    </source>
</evidence>
<name>A0A6A1V710_9ROSI</name>
<feature type="compositionally biased region" description="Low complexity" evidence="1">
    <location>
        <begin position="446"/>
        <end position="459"/>
    </location>
</feature>
<sequence>MNKKRSMFANQAPLLVICQRKLLQRKGGLRDVDRSVTKESGFFKVYSSHEISESAKANIGGLAQNIWLRRAHISGPLHFYNLTTLSETRPVDGCRLFDHSHKARSEKFERALGSTREREVDIRPLKEEAQPELEADENMRTSEASEGLDDPEYEGESSQETVEVSKEHGTSESEEVLQALEAEVIEPDALEVQQTQEEVLAGNLGTQQKSDVNDEEQPIMGPKAEEIQSEVSGAAELQGEPATISFSEKESVKVDAKPESSELDASSENVPVSEAAELQGEPATISFSEKESAKVDEKPESSELDASAENVPVSEVEDQSTISSSKERSFRETELRITLLVLTCIAASVFIYVRKGKPTTTSTATKVEQPQLTKKLDFSPISANNENNSQNWQTEVDVVGESCPSEMSSFQRSSSYSSKKGLKGSSEAQNQERKPRKNNKRESLASSSEYSMGSPSYGSFTTYEKIPFKHGHIEEETITPVRRSSRIRKQVTSP</sequence>
<reference evidence="2 3" key="1">
    <citation type="journal article" date="2019" name="Plant Biotechnol. J.">
        <title>The red bayberry genome and genetic basis of sex determination.</title>
        <authorList>
            <person name="Jia H.M."/>
            <person name="Jia H.J."/>
            <person name="Cai Q.L."/>
            <person name="Wang Y."/>
            <person name="Zhao H.B."/>
            <person name="Yang W.F."/>
            <person name="Wang G.Y."/>
            <person name="Li Y.H."/>
            <person name="Zhan D.L."/>
            <person name="Shen Y.T."/>
            <person name="Niu Q.F."/>
            <person name="Chang L."/>
            <person name="Qiu J."/>
            <person name="Zhao L."/>
            <person name="Xie H.B."/>
            <person name="Fu W.Y."/>
            <person name="Jin J."/>
            <person name="Li X.W."/>
            <person name="Jiao Y."/>
            <person name="Zhou C.C."/>
            <person name="Tu T."/>
            <person name="Chai C.Y."/>
            <person name="Gao J.L."/>
            <person name="Fan L.J."/>
            <person name="van de Weg E."/>
            <person name="Wang J.Y."/>
            <person name="Gao Z.S."/>
        </authorList>
    </citation>
    <scope>NUCLEOTIDE SEQUENCE [LARGE SCALE GENOMIC DNA]</scope>
    <source>
        <tissue evidence="2">Leaves</tissue>
    </source>
</reference>
<feature type="compositionally biased region" description="Low complexity" evidence="1">
    <location>
        <begin position="405"/>
        <end position="426"/>
    </location>
</feature>
<feature type="region of interest" description="Disordered" evidence="1">
    <location>
        <begin position="198"/>
        <end position="328"/>
    </location>
</feature>